<reference evidence="1 2" key="1">
    <citation type="submission" date="2017-09" db="EMBL/GenBank/DDBJ databases">
        <title>Depth-based differentiation of microbial function through sediment-hosted aquifers and enrichment of novel symbionts in the deep terrestrial subsurface.</title>
        <authorList>
            <person name="Probst A.J."/>
            <person name="Ladd B."/>
            <person name="Jarett J.K."/>
            <person name="Geller-Mcgrath D.E."/>
            <person name="Sieber C.M."/>
            <person name="Emerson J.B."/>
            <person name="Anantharaman K."/>
            <person name="Thomas B.C."/>
            <person name="Malmstrom R."/>
            <person name="Stieglmeier M."/>
            <person name="Klingl A."/>
            <person name="Woyke T."/>
            <person name="Ryan C.M."/>
            <person name="Banfield J.F."/>
        </authorList>
    </citation>
    <scope>NUCLEOTIDE SEQUENCE [LARGE SCALE GENOMIC DNA]</scope>
    <source>
        <strain evidence="1">CG10_big_fil_rev_8_21_14_0_10_51_16</strain>
    </source>
</reference>
<gene>
    <name evidence="1" type="ORF">COV10_02130</name>
</gene>
<dbReference type="PIRSF" id="PIRSF019169">
    <property type="entry name" value="PilM"/>
    <property type="match status" value="1"/>
</dbReference>
<proteinExistence type="predicted"/>
<evidence type="ECO:0008006" key="3">
    <source>
        <dbReference type="Google" id="ProtNLM"/>
    </source>
</evidence>
<sequence length="376" mass="40424">MQNPFSKMPSFRSLGLFQKQSKSVVGIDIGASSVKVVQVRRDQGKAVLETYGELALGPYAGAEIGQAVQVPTAKLAEALTDLFRESSVNTKRAALSIPLRSSFITLIEIPATEENLVNQMVPIEARKYVPVPIAEVALDWWILPKPETEGATDSGESTAAPSKGVEVLLVAIHNSVLSQYQELVTKSELTSGPFEIEMFSAVRAIVGHELLPVMVLDCGAGTTKVSIVDFGVVKVSQTISRGAQDMTLALSKSMQIPFAKAEEIKRQVGLIGTGDGDVVSIVNPILEYIFFEANQVLVNYQKKYRRSVAKVILIGSGSLLQGLADIAKKSFEVEVEYGDPFQKVEAPAFLEGVLRDAGPTFAVAIGSALRAIQEDA</sequence>
<name>A0A2H0RGK2_9BACT</name>
<accession>A0A2H0RGK2</accession>
<protein>
    <recommendedName>
        <fullName evidence="3">SHS2 domain-containing protein</fullName>
    </recommendedName>
</protein>
<evidence type="ECO:0000313" key="1">
    <source>
        <dbReference type="EMBL" id="PIR44925.1"/>
    </source>
</evidence>
<evidence type="ECO:0000313" key="2">
    <source>
        <dbReference type="Proteomes" id="UP000228767"/>
    </source>
</evidence>
<dbReference type="EMBL" id="PCYI01000015">
    <property type="protein sequence ID" value="PIR44925.1"/>
    <property type="molecule type" value="Genomic_DNA"/>
</dbReference>
<dbReference type="Gene3D" id="3.30.420.40">
    <property type="match status" value="2"/>
</dbReference>
<dbReference type="InterPro" id="IPR043129">
    <property type="entry name" value="ATPase_NBD"/>
</dbReference>
<dbReference type="Gene3D" id="3.30.1490.300">
    <property type="match status" value="1"/>
</dbReference>
<dbReference type="SUPFAM" id="SSF53067">
    <property type="entry name" value="Actin-like ATPase domain"/>
    <property type="match status" value="2"/>
</dbReference>
<comment type="caution">
    <text evidence="1">The sequence shown here is derived from an EMBL/GenBank/DDBJ whole genome shotgun (WGS) entry which is preliminary data.</text>
</comment>
<dbReference type="Proteomes" id="UP000228767">
    <property type="component" value="Unassembled WGS sequence"/>
</dbReference>
<organism evidence="1 2">
    <name type="scientific">Candidatus Vogelbacteria bacterium CG10_big_fil_rev_8_21_14_0_10_51_16</name>
    <dbReference type="NCBI Taxonomy" id="1975045"/>
    <lineage>
        <taxon>Bacteria</taxon>
        <taxon>Candidatus Vogeliibacteriota</taxon>
    </lineage>
</organism>
<dbReference type="CDD" id="cd24049">
    <property type="entry name" value="ASKHA_NBD_PilM"/>
    <property type="match status" value="1"/>
</dbReference>
<dbReference type="Pfam" id="PF11104">
    <property type="entry name" value="PilM_2"/>
    <property type="match status" value="1"/>
</dbReference>
<dbReference type="InterPro" id="IPR050696">
    <property type="entry name" value="FtsA/MreB"/>
</dbReference>
<dbReference type="InterPro" id="IPR005883">
    <property type="entry name" value="PilM"/>
</dbReference>
<dbReference type="PANTHER" id="PTHR32432">
    <property type="entry name" value="CELL DIVISION PROTEIN FTSA-RELATED"/>
    <property type="match status" value="1"/>
</dbReference>
<dbReference type="AlphaFoldDB" id="A0A2H0RGK2"/>
<dbReference type="PANTHER" id="PTHR32432:SF3">
    <property type="entry name" value="ETHANOLAMINE UTILIZATION PROTEIN EUTJ"/>
    <property type="match status" value="1"/>
</dbReference>
<dbReference type="NCBIfam" id="TIGR01175">
    <property type="entry name" value="pilM"/>
    <property type="match status" value="1"/>
</dbReference>